<reference evidence="1 2" key="1">
    <citation type="journal article" date="2018" name="PLoS Genet.">
        <title>Population sequencing reveals clonal diversity and ancestral inbreeding in the grapevine cultivar Chardonnay.</title>
        <authorList>
            <person name="Roach M.J."/>
            <person name="Johnson D.L."/>
            <person name="Bohlmann J."/>
            <person name="van Vuuren H.J."/>
            <person name="Jones S.J."/>
            <person name="Pretorius I.S."/>
            <person name="Schmidt S.A."/>
            <person name="Borneman A.R."/>
        </authorList>
    </citation>
    <scope>NUCLEOTIDE SEQUENCE [LARGE SCALE GENOMIC DNA]</scope>
    <source>
        <strain evidence="2">cv. Chardonnay</strain>
        <tissue evidence="1">Leaf</tissue>
    </source>
</reference>
<sequence length="52" mass="5816">MWIRLMCGNIREVLENICKIRKRHRGEGAEMEAALTQAGGLSGWHVEHGVGN</sequence>
<proteinExistence type="predicted"/>
<protein>
    <submittedName>
        <fullName evidence="1">Uncharacterized protein</fullName>
    </submittedName>
</protein>
<accession>A0A438BME6</accession>
<evidence type="ECO:0000313" key="1">
    <source>
        <dbReference type="EMBL" id="RVW12098.1"/>
    </source>
</evidence>
<evidence type="ECO:0000313" key="2">
    <source>
        <dbReference type="Proteomes" id="UP000288805"/>
    </source>
</evidence>
<gene>
    <name evidence="1" type="ORF">CK203_087314</name>
</gene>
<dbReference type="Proteomes" id="UP000288805">
    <property type="component" value="Unassembled WGS sequence"/>
</dbReference>
<dbReference type="EMBL" id="QGNW01002722">
    <property type="protein sequence ID" value="RVW12098.1"/>
    <property type="molecule type" value="Genomic_DNA"/>
</dbReference>
<organism evidence="1 2">
    <name type="scientific">Vitis vinifera</name>
    <name type="common">Grape</name>
    <dbReference type="NCBI Taxonomy" id="29760"/>
    <lineage>
        <taxon>Eukaryota</taxon>
        <taxon>Viridiplantae</taxon>
        <taxon>Streptophyta</taxon>
        <taxon>Embryophyta</taxon>
        <taxon>Tracheophyta</taxon>
        <taxon>Spermatophyta</taxon>
        <taxon>Magnoliopsida</taxon>
        <taxon>eudicotyledons</taxon>
        <taxon>Gunneridae</taxon>
        <taxon>Pentapetalae</taxon>
        <taxon>rosids</taxon>
        <taxon>Vitales</taxon>
        <taxon>Vitaceae</taxon>
        <taxon>Viteae</taxon>
        <taxon>Vitis</taxon>
    </lineage>
</organism>
<name>A0A438BME6_VITVI</name>
<dbReference type="AlphaFoldDB" id="A0A438BME6"/>
<comment type="caution">
    <text evidence="1">The sequence shown here is derived from an EMBL/GenBank/DDBJ whole genome shotgun (WGS) entry which is preliminary data.</text>
</comment>